<protein>
    <recommendedName>
        <fullName evidence="2">Pyridoxamine 5'-phosphate oxidase N-terminal domain-containing protein</fullName>
    </recommendedName>
</protein>
<feature type="domain" description="Pyridoxamine 5'-phosphate oxidase N-terminal" evidence="2">
    <location>
        <begin position="8"/>
        <end position="120"/>
    </location>
</feature>
<name>A0A7W3QMQ1_ACTNM</name>
<sequence length="142" mass="15800">MGQRMTDGEWRAFVSEGTRTGKLAVTRRDGRPHVTPIWFVLDGDDLLFTTYGKGVKANALKRDPRVSLCVDDQTPPYSYVMIEGEAALTEDPDETLRWATALGGRYMGAGRAEEFGRRNAVPGEYLVRVRITNVIAERGVAH</sequence>
<gene>
    <name evidence="3" type="ORF">HNR61_004458</name>
</gene>
<dbReference type="SUPFAM" id="SSF50475">
    <property type="entry name" value="FMN-binding split barrel"/>
    <property type="match status" value="1"/>
</dbReference>
<dbReference type="InterPro" id="IPR011576">
    <property type="entry name" value="Pyridox_Oxase_N"/>
</dbReference>
<dbReference type="InterPro" id="IPR019920">
    <property type="entry name" value="F420-binding_dom_put"/>
</dbReference>
<organism evidence="3 4">
    <name type="scientific">Actinomadura namibiensis</name>
    <dbReference type="NCBI Taxonomy" id="182080"/>
    <lineage>
        <taxon>Bacteria</taxon>
        <taxon>Bacillati</taxon>
        <taxon>Actinomycetota</taxon>
        <taxon>Actinomycetes</taxon>
        <taxon>Streptosporangiales</taxon>
        <taxon>Thermomonosporaceae</taxon>
        <taxon>Actinomadura</taxon>
    </lineage>
</organism>
<dbReference type="RefSeq" id="WP_182845041.1">
    <property type="nucleotide sequence ID" value="NZ_BAAALP010000024.1"/>
</dbReference>
<keyword evidence="1" id="KW-0560">Oxidoreductase</keyword>
<proteinExistence type="predicted"/>
<dbReference type="EMBL" id="JACJIA010000005">
    <property type="protein sequence ID" value="MBA8952812.1"/>
    <property type="molecule type" value="Genomic_DNA"/>
</dbReference>
<dbReference type="GO" id="GO:0016627">
    <property type="term" value="F:oxidoreductase activity, acting on the CH-CH group of donors"/>
    <property type="evidence" value="ECO:0007669"/>
    <property type="project" value="TreeGrafter"/>
</dbReference>
<dbReference type="PANTHER" id="PTHR35176:SF1">
    <property type="entry name" value="F420H(2)-DEPENDENT BILIVERDIN REDUCTASE"/>
    <property type="match status" value="1"/>
</dbReference>
<dbReference type="Pfam" id="PF01243">
    <property type="entry name" value="PNPOx_N"/>
    <property type="match status" value="1"/>
</dbReference>
<accession>A0A7W3QMQ1</accession>
<dbReference type="PANTHER" id="PTHR35176">
    <property type="entry name" value="HEME OXYGENASE HI_0854-RELATED"/>
    <property type="match status" value="1"/>
</dbReference>
<dbReference type="Gene3D" id="2.30.110.10">
    <property type="entry name" value="Electron Transport, Fmn-binding Protein, Chain A"/>
    <property type="match status" value="1"/>
</dbReference>
<evidence type="ECO:0000313" key="3">
    <source>
        <dbReference type="EMBL" id="MBA8952812.1"/>
    </source>
</evidence>
<dbReference type="NCBIfam" id="TIGR03618">
    <property type="entry name" value="Rv1155_F420"/>
    <property type="match status" value="1"/>
</dbReference>
<keyword evidence="4" id="KW-1185">Reference proteome</keyword>
<evidence type="ECO:0000313" key="4">
    <source>
        <dbReference type="Proteomes" id="UP000572680"/>
    </source>
</evidence>
<dbReference type="GO" id="GO:0070967">
    <property type="term" value="F:coenzyme F420 binding"/>
    <property type="evidence" value="ECO:0007669"/>
    <property type="project" value="TreeGrafter"/>
</dbReference>
<dbReference type="InterPro" id="IPR012349">
    <property type="entry name" value="Split_barrel_FMN-bd"/>
</dbReference>
<evidence type="ECO:0000259" key="2">
    <source>
        <dbReference type="Pfam" id="PF01243"/>
    </source>
</evidence>
<dbReference type="GO" id="GO:0005829">
    <property type="term" value="C:cytosol"/>
    <property type="evidence" value="ECO:0007669"/>
    <property type="project" value="TreeGrafter"/>
</dbReference>
<comment type="caution">
    <text evidence="3">The sequence shown here is derived from an EMBL/GenBank/DDBJ whole genome shotgun (WGS) entry which is preliminary data.</text>
</comment>
<dbReference type="InterPro" id="IPR052019">
    <property type="entry name" value="F420H2_bilvrd_red/Heme_oxyg"/>
</dbReference>
<dbReference type="Proteomes" id="UP000572680">
    <property type="component" value="Unassembled WGS sequence"/>
</dbReference>
<dbReference type="AlphaFoldDB" id="A0A7W3QMQ1"/>
<evidence type="ECO:0000256" key="1">
    <source>
        <dbReference type="ARBA" id="ARBA00023002"/>
    </source>
</evidence>
<reference evidence="3 4" key="1">
    <citation type="submission" date="2020-08" db="EMBL/GenBank/DDBJ databases">
        <title>Genomic Encyclopedia of Type Strains, Phase IV (KMG-IV): sequencing the most valuable type-strain genomes for metagenomic binning, comparative biology and taxonomic classification.</title>
        <authorList>
            <person name="Goeker M."/>
        </authorList>
    </citation>
    <scope>NUCLEOTIDE SEQUENCE [LARGE SCALE GENOMIC DNA]</scope>
    <source>
        <strain evidence="3 4">DSM 44197</strain>
    </source>
</reference>